<proteinExistence type="predicted"/>
<dbReference type="AlphaFoldDB" id="A0A5S5CP32"/>
<dbReference type="Proteomes" id="UP000322499">
    <property type="component" value="Unassembled WGS sequence"/>
</dbReference>
<name>A0A5S5CP32_9ACTN</name>
<dbReference type="RefSeq" id="WP_166535265.1">
    <property type="nucleotide sequence ID" value="NZ_VNHW01000024.1"/>
</dbReference>
<gene>
    <name evidence="1" type="ORF">BD833_12431</name>
</gene>
<comment type="caution">
    <text evidence="1">The sequence shown here is derived from an EMBL/GenBank/DDBJ whole genome shotgun (WGS) entry which is preliminary data.</text>
</comment>
<dbReference type="InterPro" id="IPR016084">
    <property type="entry name" value="Haem_Oase-like_multi-hlx"/>
</dbReference>
<dbReference type="EMBL" id="VNHW01000024">
    <property type="protein sequence ID" value="TYP81276.1"/>
    <property type="molecule type" value="Genomic_DNA"/>
</dbReference>
<accession>A0A5S5CP32</accession>
<organism evidence="1 2">
    <name type="scientific">Blastococcus xanthinilyticus</name>
    <dbReference type="NCBI Taxonomy" id="1564164"/>
    <lineage>
        <taxon>Bacteria</taxon>
        <taxon>Bacillati</taxon>
        <taxon>Actinomycetota</taxon>
        <taxon>Actinomycetes</taxon>
        <taxon>Geodermatophilales</taxon>
        <taxon>Geodermatophilaceae</taxon>
        <taxon>Blastococcus</taxon>
    </lineage>
</organism>
<evidence type="ECO:0000313" key="2">
    <source>
        <dbReference type="Proteomes" id="UP000322499"/>
    </source>
</evidence>
<protein>
    <submittedName>
        <fullName evidence="1">Heme oxygenase</fullName>
    </submittedName>
</protein>
<dbReference type="SUPFAM" id="SSF48613">
    <property type="entry name" value="Heme oxygenase-like"/>
    <property type="match status" value="1"/>
</dbReference>
<dbReference type="CDD" id="cd19166">
    <property type="entry name" value="HemeO-bac"/>
    <property type="match status" value="1"/>
</dbReference>
<keyword evidence="2" id="KW-1185">Reference proteome</keyword>
<reference evidence="1 2" key="1">
    <citation type="submission" date="2019-07" db="EMBL/GenBank/DDBJ databases">
        <title>Genomic Encyclopedia of Archaeal and Bacterial Type Strains, Phase II (KMG-II): from individual species to whole genera.</title>
        <authorList>
            <person name="Goeker M."/>
        </authorList>
    </citation>
    <scope>NUCLEOTIDE SEQUENCE [LARGE SCALE GENOMIC DNA]</scope>
    <source>
        <strain evidence="1 2">DSM 46842</strain>
    </source>
</reference>
<evidence type="ECO:0000313" key="1">
    <source>
        <dbReference type="EMBL" id="TYP81276.1"/>
    </source>
</evidence>
<sequence>MAAGETAAHRYHRSGDDDVLRSLRTGTAEEHQDLEDTLDLLDPELDRDRLALVLGLMHGFWTAAEAGLDEWATSRPADAGAVGWARRRRAGLFAADLRALGAPVPATAPVLPAVPGTDEALGRLYVLEGSTLGGTFIDRHLSGLPALADVRLRAFSPYGPDTGAMWASYRRVTREHVAAGGDAERVLAAARGTFRALAEWCRPAGRVQRVPA</sequence>
<dbReference type="Gene3D" id="1.20.910.10">
    <property type="entry name" value="Heme oxygenase-like"/>
    <property type="match status" value="1"/>
</dbReference>